<keyword evidence="8" id="KW-1185">Reference proteome</keyword>
<feature type="region of interest" description="Disordered" evidence="5">
    <location>
        <begin position="411"/>
        <end position="431"/>
    </location>
</feature>
<feature type="transmembrane region" description="Helical" evidence="6">
    <location>
        <begin position="380"/>
        <end position="399"/>
    </location>
</feature>
<dbReference type="Gene3D" id="3.10.490.10">
    <property type="entry name" value="Gamma-glutamyl cyclotransferase-like"/>
    <property type="match status" value="1"/>
</dbReference>
<evidence type="ECO:0000256" key="4">
    <source>
        <dbReference type="PIRSR" id="PIRSR617939-2"/>
    </source>
</evidence>
<evidence type="ECO:0000256" key="1">
    <source>
        <dbReference type="ARBA" id="ARBA00012346"/>
    </source>
</evidence>
<feature type="binding site" evidence="4">
    <location>
        <position position="316"/>
    </location>
    <ligand>
        <name>substrate</name>
    </ligand>
</feature>
<dbReference type="GO" id="GO:0003839">
    <property type="term" value="F:gamma-glutamylcyclotransferase activity"/>
    <property type="evidence" value="ECO:0007669"/>
    <property type="project" value="UniProtKB-EC"/>
</dbReference>
<dbReference type="AlphaFoldDB" id="A0A9P9ACV9"/>
<feature type="active site" description="Proton acceptor" evidence="3">
    <location>
        <position position="223"/>
    </location>
</feature>
<keyword evidence="6" id="KW-0472">Membrane</keyword>
<dbReference type="EC" id="4.3.2.9" evidence="1"/>
<evidence type="ECO:0000256" key="2">
    <source>
        <dbReference type="ARBA" id="ARBA00023239"/>
    </source>
</evidence>
<feature type="compositionally biased region" description="Basic and acidic residues" evidence="5">
    <location>
        <begin position="274"/>
        <end position="289"/>
    </location>
</feature>
<dbReference type="EMBL" id="JAGSXJ010000005">
    <property type="protein sequence ID" value="KAH6691504.1"/>
    <property type="molecule type" value="Genomic_DNA"/>
</dbReference>
<keyword evidence="2" id="KW-0456">Lyase</keyword>
<feature type="region of interest" description="Disordered" evidence="5">
    <location>
        <begin position="78"/>
        <end position="103"/>
    </location>
</feature>
<evidence type="ECO:0000256" key="3">
    <source>
        <dbReference type="PIRSR" id="PIRSR617939-1"/>
    </source>
</evidence>
<dbReference type="OrthoDB" id="2017317at2759"/>
<evidence type="ECO:0000313" key="8">
    <source>
        <dbReference type="Proteomes" id="UP000770015"/>
    </source>
</evidence>
<evidence type="ECO:0000256" key="6">
    <source>
        <dbReference type="SAM" id="Phobius"/>
    </source>
</evidence>
<feature type="transmembrane region" description="Helical" evidence="6">
    <location>
        <begin position="351"/>
        <end position="368"/>
    </location>
</feature>
<dbReference type="PANTHER" id="PTHR12935:SF0">
    <property type="entry name" value="GAMMA-GLUTAMYLCYCLOTRANSFERASE"/>
    <property type="match status" value="1"/>
</dbReference>
<keyword evidence="6" id="KW-0812">Transmembrane</keyword>
<accession>A0A9P9ACV9</accession>
<reference evidence="7" key="1">
    <citation type="journal article" date="2021" name="Nat. Commun.">
        <title>Genetic determinants of endophytism in the Arabidopsis root mycobiome.</title>
        <authorList>
            <person name="Mesny F."/>
            <person name="Miyauchi S."/>
            <person name="Thiergart T."/>
            <person name="Pickel B."/>
            <person name="Atanasova L."/>
            <person name="Karlsson M."/>
            <person name="Huettel B."/>
            <person name="Barry K.W."/>
            <person name="Haridas S."/>
            <person name="Chen C."/>
            <person name="Bauer D."/>
            <person name="Andreopoulos W."/>
            <person name="Pangilinan J."/>
            <person name="LaButti K."/>
            <person name="Riley R."/>
            <person name="Lipzen A."/>
            <person name="Clum A."/>
            <person name="Drula E."/>
            <person name="Henrissat B."/>
            <person name="Kohler A."/>
            <person name="Grigoriev I.V."/>
            <person name="Martin F.M."/>
            <person name="Hacquard S."/>
        </authorList>
    </citation>
    <scope>NUCLEOTIDE SEQUENCE</scope>
    <source>
        <strain evidence="7">MPI-SDFR-AT-0117</strain>
    </source>
</reference>
<dbReference type="PANTHER" id="PTHR12935">
    <property type="entry name" value="GAMMA-GLUTAMYLCYCLOTRANSFERASE"/>
    <property type="match status" value="1"/>
</dbReference>
<proteinExistence type="predicted"/>
<evidence type="ECO:0000256" key="5">
    <source>
        <dbReference type="SAM" id="MobiDB-lite"/>
    </source>
</evidence>
<sequence>MELLQPCHLKETYRPDIPLLHTTIQSNEPSIEPRSATTLLPSAPRIAPQHPGMASTPVTAAPADMCCRRLLNVCRDASSEPKKPYPPMSSIPRTPEERLRAPPTTPTSVLYLAYGSNLCAETLLGVREIRPISRIAVSAPTLDLVFDLPGVPYLEPCFANSAVRKELPKLPDPPKIPPFDPPVVRHDADGLPVGEDGTKWTKGLIGVVYEVTPEDYDTILATEGNGASYKDILVPCFAIPPRMSVPEKPPIELPKPFFVHTLFAPSIPDELPGDPDKPKDPKDMAEPPKDDARKWYWRFLKHPYRAPGYAQPSSRYLTLIRNGAKENELPEDYQAFLATLQPYTINSWRQSIGRLLFLVPFLIIAFIARNFSGGAKTKKIPAWITIAVSVLFNLVWMGYDAVLKPLFGDGEHTQKDEDDEGTRVLGSSRRKGWLGQHCTDEEKRGLLAQNDDED</sequence>
<dbReference type="Proteomes" id="UP000770015">
    <property type="component" value="Unassembled WGS sequence"/>
</dbReference>
<evidence type="ECO:0000313" key="7">
    <source>
        <dbReference type="EMBL" id="KAH6691504.1"/>
    </source>
</evidence>
<keyword evidence="6" id="KW-1133">Transmembrane helix</keyword>
<feature type="non-terminal residue" evidence="7">
    <location>
        <position position="1"/>
    </location>
</feature>
<name>A0A9P9ACV9_9PEZI</name>
<protein>
    <recommendedName>
        <fullName evidence="1">gamma-glutamylcyclotransferase</fullName>
        <ecNumber evidence="1">4.3.2.9</ecNumber>
    </recommendedName>
</protein>
<dbReference type="InterPro" id="IPR017939">
    <property type="entry name" value="G-Glutamylcylcotransferase"/>
</dbReference>
<feature type="region of interest" description="Disordered" evidence="5">
    <location>
        <begin position="266"/>
        <end position="289"/>
    </location>
</feature>
<comment type="caution">
    <text evidence="7">The sequence shown here is derived from an EMBL/GenBank/DDBJ whole genome shotgun (WGS) entry which is preliminary data.</text>
</comment>
<organism evidence="7 8">
    <name type="scientific">Plectosphaerella plurivora</name>
    <dbReference type="NCBI Taxonomy" id="936078"/>
    <lineage>
        <taxon>Eukaryota</taxon>
        <taxon>Fungi</taxon>
        <taxon>Dikarya</taxon>
        <taxon>Ascomycota</taxon>
        <taxon>Pezizomycotina</taxon>
        <taxon>Sordariomycetes</taxon>
        <taxon>Hypocreomycetidae</taxon>
        <taxon>Glomerellales</taxon>
        <taxon>Plectosphaerellaceae</taxon>
        <taxon>Plectosphaerella</taxon>
    </lineage>
</organism>
<feature type="binding site" evidence="4">
    <location>
        <begin position="111"/>
        <end position="116"/>
    </location>
    <ligand>
        <name>substrate</name>
    </ligand>
</feature>
<gene>
    <name evidence="7" type="ORF">F5X68DRAFT_201996</name>
</gene>